<name>A0AAN5AMU3_9BACT</name>
<keyword evidence="1" id="KW-0812">Transmembrane</keyword>
<gene>
    <name evidence="2" type="ORF">PEDI_51710</name>
    <name evidence="3" type="ORF">PEDI_53610</name>
</gene>
<keyword evidence="1" id="KW-0472">Membrane</keyword>
<protein>
    <recommendedName>
        <fullName evidence="5">DUF4134 domain-containing protein</fullName>
    </recommendedName>
</protein>
<accession>A0AAN5AMU3</accession>
<dbReference type="AlphaFoldDB" id="A0AAN5AMU3"/>
<comment type="caution">
    <text evidence="3">The sequence shown here is derived from an EMBL/GenBank/DDBJ whole genome shotgun (WGS) entry which is preliminary data.</text>
</comment>
<evidence type="ECO:0008006" key="5">
    <source>
        <dbReference type="Google" id="ProtNLM"/>
    </source>
</evidence>
<dbReference type="InterPro" id="IPR025408">
    <property type="entry name" value="DUF4134"/>
</dbReference>
<sequence>MKTVMKSFAQIFGGISKSVRKNSIAFLALMLVMLSNITVYAQGSAGLDAATTELLSYMKSLGDLILAIGAVVGMVGGVRVYTKWNAGDQDVNKAVMGWMGSCLFLVLVGTVIKSFFGI</sequence>
<keyword evidence="1" id="KW-1133">Transmembrane helix</keyword>
<evidence type="ECO:0000313" key="3">
    <source>
        <dbReference type="EMBL" id="GJM64809.1"/>
    </source>
</evidence>
<evidence type="ECO:0000256" key="1">
    <source>
        <dbReference type="SAM" id="Phobius"/>
    </source>
</evidence>
<dbReference type="Proteomes" id="UP001310022">
    <property type="component" value="Unassembled WGS sequence"/>
</dbReference>
<feature type="transmembrane region" description="Helical" evidence="1">
    <location>
        <begin position="65"/>
        <end position="82"/>
    </location>
</feature>
<keyword evidence="4" id="KW-1185">Reference proteome</keyword>
<dbReference type="RefSeq" id="WP_420916753.1">
    <property type="nucleotide sequence ID" value="NZ_BQKE01000006.1"/>
</dbReference>
<feature type="transmembrane region" description="Helical" evidence="1">
    <location>
        <begin position="94"/>
        <end position="116"/>
    </location>
</feature>
<dbReference type="EMBL" id="BQKE01000006">
    <property type="protein sequence ID" value="GJM64619.1"/>
    <property type="molecule type" value="Genomic_DNA"/>
</dbReference>
<organism evidence="3 4">
    <name type="scientific">Persicobacter diffluens</name>
    <dbReference type="NCBI Taxonomy" id="981"/>
    <lineage>
        <taxon>Bacteria</taxon>
        <taxon>Pseudomonadati</taxon>
        <taxon>Bacteroidota</taxon>
        <taxon>Cytophagia</taxon>
        <taxon>Cytophagales</taxon>
        <taxon>Persicobacteraceae</taxon>
        <taxon>Persicobacter</taxon>
    </lineage>
</organism>
<proteinExistence type="predicted"/>
<dbReference type="Pfam" id="PF13572">
    <property type="entry name" value="DUF4134"/>
    <property type="match status" value="1"/>
</dbReference>
<evidence type="ECO:0000313" key="2">
    <source>
        <dbReference type="EMBL" id="GJM64619.1"/>
    </source>
</evidence>
<dbReference type="EMBL" id="BQKE01000007">
    <property type="protein sequence ID" value="GJM64809.1"/>
    <property type="molecule type" value="Genomic_DNA"/>
</dbReference>
<evidence type="ECO:0000313" key="4">
    <source>
        <dbReference type="Proteomes" id="UP001310022"/>
    </source>
</evidence>
<reference evidence="3 4" key="1">
    <citation type="submission" date="2021-12" db="EMBL/GenBank/DDBJ databases">
        <title>Genome sequencing of bacteria with rrn-lacking chromosome and rrn-plasmid.</title>
        <authorList>
            <person name="Anda M."/>
            <person name="Iwasaki W."/>
        </authorList>
    </citation>
    <scope>NUCLEOTIDE SEQUENCE [LARGE SCALE GENOMIC DNA]</scope>
    <source>
        <strain evidence="3 4">NBRC 15940</strain>
    </source>
</reference>